<keyword evidence="2" id="KW-0472">Membrane</keyword>
<evidence type="ECO:0000313" key="4">
    <source>
        <dbReference type="Proteomes" id="UP000637628"/>
    </source>
</evidence>
<organism evidence="3 4">
    <name type="scientific">Paractinoplanes durhamensis</name>
    <dbReference type="NCBI Taxonomy" id="113563"/>
    <lineage>
        <taxon>Bacteria</taxon>
        <taxon>Bacillati</taxon>
        <taxon>Actinomycetota</taxon>
        <taxon>Actinomycetes</taxon>
        <taxon>Micromonosporales</taxon>
        <taxon>Micromonosporaceae</taxon>
        <taxon>Paractinoplanes</taxon>
    </lineage>
</organism>
<evidence type="ECO:0000256" key="1">
    <source>
        <dbReference type="SAM" id="MobiDB-lite"/>
    </source>
</evidence>
<comment type="caution">
    <text evidence="3">The sequence shown here is derived from an EMBL/GenBank/DDBJ whole genome shotgun (WGS) entry which is preliminary data.</text>
</comment>
<feature type="region of interest" description="Disordered" evidence="1">
    <location>
        <begin position="75"/>
        <end position="107"/>
    </location>
</feature>
<accession>A0ABQ3ZE40</accession>
<dbReference type="Proteomes" id="UP000637628">
    <property type="component" value="Unassembled WGS sequence"/>
</dbReference>
<protein>
    <submittedName>
        <fullName evidence="3">Uncharacterized protein</fullName>
    </submittedName>
</protein>
<evidence type="ECO:0000256" key="2">
    <source>
        <dbReference type="SAM" id="Phobius"/>
    </source>
</evidence>
<gene>
    <name evidence="3" type="ORF">Adu01nite_94210</name>
</gene>
<reference evidence="3 4" key="1">
    <citation type="submission" date="2021-01" db="EMBL/GenBank/DDBJ databases">
        <title>Whole genome shotgun sequence of Actinoplanes durhamensis NBRC 14914.</title>
        <authorList>
            <person name="Komaki H."/>
            <person name="Tamura T."/>
        </authorList>
    </citation>
    <scope>NUCLEOTIDE SEQUENCE [LARGE SCALE GENOMIC DNA]</scope>
    <source>
        <strain evidence="3 4">NBRC 14914</strain>
    </source>
</reference>
<keyword evidence="2" id="KW-0812">Transmembrane</keyword>
<feature type="transmembrane region" description="Helical" evidence="2">
    <location>
        <begin position="33"/>
        <end position="52"/>
    </location>
</feature>
<evidence type="ECO:0000313" key="3">
    <source>
        <dbReference type="EMBL" id="GIE08071.1"/>
    </source>
</evidence>
<feature type="compositionally biased region" description="Basic and acidic residues" evidence="1">
    <location>
        <begin position="92"/>
        <end position="107"/>
    </location>
</feature>
<proteinExistence type="predicted"/>
<name>A0ABQ3ZE40_9ACTN</name>
<keyword evidence="4" id="KW-1185">Reference proteome</keyword>
<sequence>MDKIMGALTYESISMDWHHPLVTFLAEGNVDHAAGQLQLLILVVFAILFLLLSQVRELMRQIAHTIEEWQRLRRSMRRDASHPPTEPLSTEDADRPHHGTGENHETR</sequence>
<keyword evidence="2" id="KW-1133">Transmembrane helix</keyword>
<dbReference type="EMBL" id="BOML01000100">
    <property type="protein sequence ID" value="GIE08071.1"/>
    <property type="molecule type" value="Genomic_DNA"/>
</dbReference>
<dbReference type="RefSeq" id="WP_203735905.1">
    <property type="nucleotide sequence ID" value="NZ_BAAATX010000069.1"/>
</dbReference>